<organism evidence="2 3">
    <name type="scientific">Pseudodesulfovibrio profundus</name>
    <dbReference type="NCBI Taxonomy" id="57320"/>
    <lineage>
        <taxon>Bacteria</taxon>
        <taxon>Pseudomonadati</taxon>
        <taxon>Thermodesulfobacteriota</taxon>
        <taxon>Desulfovibrionia</taxon>
        <taxon>Desulfovibrionales</taxon>
        <taxon>Desulfovibrionaceae</taxon>
    </lineage>
</organism>
<keyword evidence="3" id="KW-1185">Reference proteome</keyword>
<dbReference type="OrthoDB" id="5516626at2"/>
<dbReference type="KEGG" id="pprf:DPRO_0806"/>
<dbReference type="Gene3D" id="2.40.10.220">
    <property type="entry name" value="predicted glycosyltransferase like domains"/>
    <property type="match status" value="1"/>
</dbReference>
<feature type="domain" description="PilZ" evidence="1">
    <location>
        <begin position="84"/>
        <end position="160"/>
    </location>
</feature>
<dbReference type="Proteomes" id="UP000219215">
    <property type="component" value="Chromosome DPRO"/>
</dbReference>
<name>A0A2C8F4N7_9BACT</name>
<evidence type="ECO:0000313" key="2">
    <source>
        <dbReference type="EMBL" id="SOB57693.1"/>
    </source>
</evidence>
<evidence type="ECO:0000313" key="3">
    <source>
        <dbReference type="Proteomes" id="UP000219215"/>
    </source>
</evidence>
<dbReference type="RefSeq" id="WP_097010903.1">
    <property type="nucleotide sequence ID" value="NZ_LT907975.1"/>
</dbReference>
<proteinExistence type="predicted"/>
<dbReference type="Pfam" id="PF07238">
    <property type="entry name" value="PilZ"/>
    <property type="match status" value="1"/>
</dbReference>
<gene>
    <name evidence="2" type="ORF">DPRO_0806</name>
</gene>
<dbReference type="AlphaFoldDB" id="A0A2C8F4N7"/>
<dbReference type="EMBL" id="LT907975">
    <property type="protein sequence ID" value="SOB57693.1"/>
    <property type="molecule type" value="Genomic_DNA"/>
</dbReference>
<reference evidence="3" key="1">
    <citation type="submission" date="2017-09" db="EMBL/GenBank/DDBJ databases">
        <authorList>
            <person name="Regsiter A."/>
            <person name="William W."/>
        </authorList>
    </citation>
    <scope>NUCLEOTIDE SEQUENCE [LARGE SCALE GENOMIC DNA]</scope>
    <source>
        <strain evidence="3">500-1</strain>
    </source>
</reference>
<dbReference type="GO" id="GO:0035438">
    <property type="term" value="F:cyclic-di-GMP binding"/>
    <property type="evidence" value="ECO:0007669"/>
    <property type="project" value="InterPro"/>
</dbReference>
<sequence>MSDEKRTFSRVPVRLKGYARPMRSLKSSQLFSGDAVEEAPNREELFRNTKLPEDLTNFLLQMDRKMDRILGILSKDNLRDDFPYDIEIMELSAAGVKIRSSQKFAVDSALEIVIVLSQVPVRMAGSKGRVLGIEEETNLYRFEFVDLRGSDMEAIVQYVFKQQREQIRNSKY</sequence>
<dbReference type="InterPro" id="IPR009875">
    <property type="entry name" value="PilZ_domain"/>
</dbReference>
<protein>
    <recommendedName>
        <fullName evidence="1">PilZ domain-containing protein</fullName>
    </recommendedName>
</protein>
<evidence type="ECO:0000259" key="1">
    <source>
        <dbReference type="Pfam" id="PF07238"/>
    </source>
</evidence>
<accession>A0A2C8F4N7</accession>